<organism evidence="2">
    <name type="scientific">uncultured Acetobacteraceae bacterium</name>
    <dbReference type="NCBI Taxonomy" id="169975"/>
    <lineage>
        <taxon>Bacteria</taxon>
        <taxon>Pseudomonadati</taxon>
        <taxon>Pseudomonadota</taxon>
        <taxon>Alphaproteobacteria</taxon>
        <taxon>Acetobacterales</taxon>
        <taxon>Acetobacteraceae</taxon>
        <taxon>environmental samples</taxon>
    </lineage>
</organism>
<feature type="compositionally biased region" description="Basic and acidic residues" evidence="1">
    <location>
        <begin position="95"/>
        <end position="115"/>
    </location>
</feature>
<dbReference type="GO" id="GO:0005840">
    <property type="term" value="C:ribosome"/>
    <property type="evidence" value="ECO:0007669"/>
    <property type="project" value="UniProtKB-KW"/>
</dbReference>
<accession>A0A6J4HBT5</accession>
<keyword evidence="2" id="KW-0687">Ribonucleoprotein</keyword>
<feature type="compositionally biased region" description="Low complexity" evidence="1">
    <location>
        <begin position="117"/>
        <end position="131"/>
    </location>
</feature>
<feature type="non-terminal residue" evidence="2">
    <location>
        <position position="144"/>
    </location>
</feature>
<feature type="compositionally biased region" description="Basic residues" evidence="1">
    <location>
        <begin position="79"/>
        <end position="94"/>
    </location>
</feature>
<feature type="non-terminal residue" evidence="2">
    <location>
        <position position="1"/>
    </location>
</feature>
<keyword evidence="2" id="KW-0689">Ribosomal protein</keyword>
<protein>
    <submittedName>
        <fullName evidence="2">LSU ribosomal protein L17p</fullName>
    </submittedName>
</protein>
<feature type="region of interest" description="Disordered" evidence="1">
    <location>
        <begin position="1"/>
        <end position="144"/>
    </location>
</feature>
<feature type="compositionally biased region" description="Basic and acidic residues" evidence="1">
    <location>
        <begin position="1"/>
        <end position="11"/>
    </location>
</feature>
<evidence type="ECO:0000256" key="1">
    <source>
        <dbReference type="SAM" id="MobiDB-lite"/>
    </source>
</evidence>
<dbReference type="AlphaFoldDB" id="A0A6J4HBT5"/>
<proteinExistence type="predicted"/>
<dbReference type="EMBL" id="CADCTL010000043">
    <property type="protein sequence ID" value="CAA9219170.1"/>
    <property type="molecule type" value="Genomic_DNA"/>
</dbReference>
<gene>
    <name evidence="2" type="ORF">AVDCRST_MAG04-547</name>
</gene>
<reference evidence="2" key="1">
    <citation type="submission" date="2020-02" db="EMBL/GenBank/DDBJ databases">
        <authorList>
            <person name="Meier V. D."/>
        </authorList>
    </citation>
    <scope>NUCLEOTIDE SEQUENCE</scope>
    <source>
        <strain evidence="2">AVDCRST_MAG04</strain>
    </source>
</reference>
<name>A0A6J4HBT5_9PROT</name>
<feature type="compositionally biased region" description="Low complexity" evidence="1">
    <location>
        <begin position="56"/>
        <end position="66"/>
    </location>
</feature>
<sequence>APQDRRAEAQRHLQPPARHVPQHGDVTAQARADHHDPAQSQGTAPLRRADHHARQAGRAPRPAAGLRPDHGREGGGQALHHHRRPLPRPPRRLLPRAEGRHALWRRGADGGDRTRGPRPGRQGPRQRAEAGAGRGGSGRRRSGV</sequence>
<evidence type="ECO:0000313" key="2">
    <source>
        <dbReference type="EMBL" id="CAA9219170.1"/>
    </source>
</evidence>